<sequence>MRLTFAVALAFTVCSTLVSGHAIIARSLPPSCGGGGTVLEQSSVEYNGATIGTYAKLETVRATPTPKQTPGVLSDQQQLTLNLGSGSIGCENLSTSSINPTDCGSVIGYLESLSRKLPILMFHLLPLFELTALPQQPFSFGRSASTFSLDAQSYAYWYYGTCEITIVNADTIPYTVCYYELGVNSGLAAETCLGTTAGAVCVGTQDPGQMFEIAVL</sequence>
<keyword evidence="2" id="KW-1185">Reference proteome</keyword>
<gene>
    <name evidence="1" type="ORF">F5148DRAFT_1280123</name>
</gene>
<comment type="caution">
    <text evidence="1">The sequence shown here is derived from an EMBL/GenBank/DDBJ whole genome shotgun (WGS) entry which is preliminary data.</text>
</comment>
<dbReference type="EMBL" id="JAGFNK010000013">
    <property type="protein sequence ID" value="KAI9512080.1"/>
    <property type="molecule type" value="Genomic_DNA"/>
</dbReference>
<accession>A0ACC0UKH1</accession>
<name>A0ACC0UKH1_9AGAM</name>
<organism evidence="1 2">
    <name type="scientific">Russula earlei</name>
    <dbReference type="NCBI Taxonomy" id="71964"/>
    <lineage>
        <taxon>Eukaryota</taxon>
        <taxon>Fungi</taxon>
        <taxon>Dikarya</taxon>
        <taxon>Basidiomycota</taxon>
        <taxon>Agaricomycotina</taxon>
        <taxon>Agaricomycetes</taxon>
        <taxon>Russulales</taxon>
        <taxon>Russulaceae</taxon>
        <taxon>Russula</taxon>
    </lineage>
</organism>
<dbReference type="Proteomes" id="UP001207468">
    <property type="component" value="Unassembled WGS sequence"/>
</dbReference>
<evidence type="ECO:0000313" key="2">
    <source>
        <dbReference type="Proteomes" id="UP001207468"/>
    </source>
</evidence>
<reference evidence="1" key="1">
    <citation type="submission" date="2021-03" db="EMBL/GenBank/DDBJ databases">
        <title>Evolutionary priming and transition to the ectomycorrhizal habit in an iconic lineage of mushroom-forming fungi: is preadaptation a requirement?</title>
        <authorList>
            <consortium name="DOE Joint Genome Institute"/>
            <person name="Looney B.P."/>
            <person name="Miyauchi S."/>
            <person name="Morin E."/>
            <person name="Drula E."/>
            <person name="Courty P.E."/>
            <person name="Chicoki N."/>
            <person name="Fauchery L."/>
            <person name="Kohler A."/>
            <person name="Kuo A."/>
            <person name="LaButti K."/>
            <person name="Pangilinan J."/>
            <person name="Lipzen A."/>
            <person name="Riley R."/>
            <person name="Andreopoulos W."/>
            <person name="He G."/>
            <person name="Johnson J."/>
            <person name="Barry K.W."/>
            <person name="Grigoriev I.V."/>
            <person name="Nagy L."/>
            <person name="Hibbett D."/>
            <person name="Henrissat B."/>
            <person name="Matheny P.B."/>
            <person name="Labbe J."/>
            <person name="Martin A.F."/>
        </authorList>
    </citation>
    <scope>NUCLEOTIDE SEQUENCE</scope>
    <source>
        <strain evidence="1">BPL698</strain>
    </source>
</reference>
<proteinExistence type="predicted"/>
<evidence type="ECO:0000313" key="1">
    <source>
        <dbReference type="EMBL" id="KAI9512080.1"/>
    </source>
</evidence>
<protein>
    <submittedName>
        <fullName evidence="1">Uncharacterized protein</fullName>
    </submittedName>
</protein>